<dbReference type="AlphaFoldDB" id="A0AAX2LSR9"/>
<dbReference type="Proteomes" id="UP000254626">
    <property type="component" value="Unassembled WGS sequence"/>
</dbReference>
<sequence length="224" mass="25199">MRRLFVIFTLTLGACTSAPKETQYTQAPGLCGEKFSQSTGMQLSMAQKAFANQNYYSALAMLQKIEGTYVTKTALEAKALLKTNQWDEANKKYTSLLNSCMKGQAAHGLGLLTAYQKKYKESGHWLRFAVDMEPANSDIRNDYGFYMLLIDEVDVAKKEFLTALELNPNNQKAAKNLWLALARAQDLKAAESLTRRYGWDQVESQKLANALNTFNPIKNLETNK</sequence>
<dbReference type="InterPro" id="IPR011990">
    <property type="entry name" value="TPR-like_helical_dom_sf"/>
</dbReference>
<dbReference type="Gene3D" id="1.25.40.10">
    <property type="entry name" value="Tetratricopeptide repeat domain"/>
    <property type="match status" value="1"/>
</dbReference>
<proteinExistence type="predicted"/>
<gene>
    <name evidence="2" type="ORF">NCTC11327_03224</name>
</gene>
<protein>
    <submittedName>
        <fullName evidence="2">Flp pilus assembly protein TadD, contains TPR repeats</fullName>
    </submittedName>
</protein>
<reference evidence="2 3" key="1">
    <citation type="submission" date="2018-06" db="EMBL/GenBank/DDBJ databases">
        <authorList>
            <consortium name="Pathogen Informatics"/>
            <person name="Doyle S."/>
        </authorList>
    </citation>
    <scope>NUCLEOTIDE SEQUENCE [LARGE SCALE GENOMIC DNA]</scope>
    <source>
        <strain evidence="2 3">NCTC11327</strain>
    </source>
</reference>
<dbReference type="PROSITE" id="PS51257">
    <property type="entry name" value="PROKAR_LIPOPROTEIN"/>
    <property type="match status" value="1"/>
</dbReference>
<evidence type="ECO:0000256" key="1">
    <source>
        <dbReference type="PROSITE-ProRule" id="PRU00339"/>
    </source>
</evidence>
<dbReference type="RefSeq" id="WP_225869378.1">
    <property type="nucleotide sequence ID" value="NZ_CABLBX010000017.1"/>
</dbReference>
<name>A0AAX2LSR9_VIBFL</name>
<organism evidence="2 3">
    <name type="scientific">Vibrio fluvialis</name>
    <dbReference type="NCBI Taxonomy" id="676"/>
    <lineage>
        <taxon>Bacteria</taxon>
        <taxon>Pseudomonadati</taxon>
        <taxon>Pseudomonadota</taxon>
        <taxon>Gammaproteobacteria</taxon>
        <taxon>Vibrionales</taxon>
        <taxon>Vibrionaceae</taxon>
        <taxon>Vibrio</taxon>
    </lineage>
</organism>
<feature type="repeat" description="TPR" evidence="1">
    <location>
        <begin position="137"/>
        <end position="170"/>
    </location>
</feature>
<comment type="caution">
    <text evidence="2">The sequence shown here is derived from an EMBL/GenBank/DDBJ whole genome shotgun (WGS) entry which is preliminary data.</text>
</comment>
<dbReference type="InterPro" id="IPR019734">
    <property type="entry name" value="TPR_rpt"/>
</dbReference>
<accession>A0AAX2LSR9</accession>
<keyword evidence="1" id="KW-0802">TPR repeat</keyword>
<dbReference type="SUPFAM" id="SSF48452">
    <property type="entry name" value="TPR-like"/>
    <property type="match status" value="1"/>
</dbReference>
<dbReference type="PROSITE" id="PS50005">
    <property type="entry name" value="TPR"/>
    <property type="match status" value="1"/>
</dbReference>
<dbReference type="EMBL" id="UHIP01000002">
    <property type="protein sequence ID" value="SUQ26364.1"/>
    <property type="molecule type" value="Genomic_DNA"/>
</dbReference>
<dbReference type="GeneID" id="29383786"/>
<evidence type="ECO:0000313" key="3">
    <source>
        <dbReference type="Proteomes" id="UP000254626"/>
    </source>
</evidence>
<evidence type="ECO:0000313" key="2">
    <source>
        <dbReference type="EMBL" id="SUQ26364.1"/>
    </source>
</evidence>